<dbReference type="NCBIfam" id="NF045847">
    <property type="entry name" value="MGA1079_SerProt"/>
    <property type="match status" value="1"/>
</dbReference>
<feature type="signal peptide" evidence="1">
    <location>
        <begin position="1"/>
        <end position="26"/>
    </location>
</feature>
<organism evidence="2 3">
    <name type="scientific">Metamycoplasma canadense</name>
    <dbReference type="NCBI Taxonomy" id="29554"/>
    <lineage>
        <taxon>Bacteria</taxon>
        <taxon>Bacillati</taxon>
        <taxon>Mycoplasmatota</taxon>
        <taxon>Mycoplasmoidales</taxon>
        <taxon>Metamycoplasmataceae</taxon>
        <taxon>Metamycoplasma</taxon>
    </lineage>
</organism>
<sequence>MNIMGTKKKAILLSTSLFLLTSSVSIQLISCKIDQKIDIKHQNKSQKLKELSIWVTKLNDINWNLLDKTTAVKFKKISNDLLESYTNFSYLKSEKSFDDYYQIVNNFKQEVEKKFDLNLNKINQNQKSIQEIKEPILDKDILNNNFDIDNLIQTNYYPDFDNIVIKISKNEKDLTKKLPKKILVTFAKRNVLLPVEWNNLIIKKRTSTNMFSEVEGKFIFNNKEYKVKTIFNVYDEIEKDPNIKWSIIDDSINAVSLDKEEYKTNLIFNNEKQVFEITNSDEKYNLNNIENKIKIKFNNPNINYSISLLSETFTNQKIKTLISKEFVIKTFNENNFLLNKYILIIKKNNIENINSNIKINLKNLDINQYSAKKIILKSFFDRVNHFNYKAKNTYKILSNIHKKLTYEKLNEFDNNKIIEIDHLILNAEFLIENFKDFNFENEYKNNLKNEIIEKIKNNILEYSKLNELKKNINDFENLIKNDPSINDFKEIFKNKIRNENLLSDNDKKILIDGLEKSYFLISDIYLKLTNLKIETKLKINEIKNKILTNTFIGNPLKSYLLLKINLIDNYEKLDLISQEINQILNNANSIINIINKSFEEIKNNKIGGNKANILYKLLVKYKNIYSRKSSLILSNENLDLFLFELKNWLILENDNEPNVSIFNKEVEKVFDPTRIKNENIERWRNLDLERFMNIASLNSQTSNIMLKDLDTDFLDFEIENIKFSNDKSASVITYKITHKFNPNLNSTRELSIELPNDNIIPKIKAIEQSKNLDSYFNIDYHSLSKMSYNEFKSNFNLQKTNEILGIQFYANFDLQTITKKTKYIHESFEYKIKNIPRYENSRLYATVSFLFNGNVFFEKELESEKNIVFQNNFATQSDDDVIDLEKAKSIVNNRDLILTNLYLKKDSKITHQDIYPEEILTKLPELYDLPTFGKYRVAPKKILESLDYEEAKWGGIARTIWAVQEKITNENGKVDWKWVENTESEVIHNIDHFKRYQYYDFIKPKNNEFLTSLDFENNNTFDLDLKKQIDLLNESDLDFRKVIGKAENENSFTLYRNLNPRELIAQKAFLKMNYFLKIKDNKEKQNNDNLKIANIIAQEGHYVNSNLGYIPKNTLASSADNNLIKNSTFYYFYDIKETKNNTITFKLGFVSNRDRNKRYSPNKIFTLHNIVNDFEQNLYPEVMLNNITYENLKIDTNTLSTKTVNEWKNNLDLINNHILLINSKNNKDLEIDSNFISYKNFKLDKNYFKVGEIKQWDTNKAFIRFEVLNYENKWVLGKNWYLISNFKDDNSLFEDPSWLKEDKLKTIYFDNKEVWRQREIEPFIEDAEWSLKSANEAIWKMNNKYLKHTLLSPNAKLRTIDLELYAGMLVFDSQKNDRIINPNKTIKINLDFDKVLLSPLTYKSSFNEVIDSKNIRIDYTLTIYFDKNDNSLNFSFLTKSPFKIKLGYPWNQRQENNEKFDSERAILIPYAPLKMSMSYINHIQNESDFGLGKTNLYDYNKAGTSASGQVHLLYNDASYYAKKIYNPNQNVYWKHNDGFIPNIQWIRDEWGTTNRDWNLINRVRDNSIKYSTYNRHPGSGGILSKINDDPSNLNIYYTSNWHVGEFFPNIEANDNGIYGKNRKEPPTIGNPVMSLPLNKWDSDLYRGYEYKTSEWWSLLSSLQMSPNETKVIYVGWNKENNIGKSVEELVNKDGKKSSATYDFQIVHSNFETSIDHAKKGFRDDIINYLKNQLEAKPIRMDQSSDKNYQIVPVLNPLAHIGFPGWGFMSGYVNFRPENTKETFKIYQYPNYSPILIGNGNSGSAIFSRDGEYTAVWRSGAKGAFSNGQFFDNDKNNFFGINWNNENPLDSKSFKNSVGHMILRQALNHPFKYQIPWFYKKINSK</sequence>
<keyword evidence="1" id="KW-0732">Signal</keyword>
<evidence type="ECO:0000313" key="3">
    <source>
        <dbReference type="Proteomes" id="UP000031641"/>
    </source>
</evidence>
<dbReference type="EMBL" id="AP014631">
    <property type="protein sequence ID" value="BAP39579.1"/>
    <property type="molecule type" value="Genomic_DNA"/>
</dbReference>
<accession>A0A077LBR8</accession>
<evidence type="ECO:0000256" key="1">
    <source>
        <dbReference type="SAM" id="SignalP"/>
    </source>
</evidence>
<dbReference type="HOGENOM" id="CLU_233101_0_0_14"/>
<name>A0A077LBR8_9BACT</name>
<protein>
    <recommendedName>
        <fullName evidence="4">DUF31 domain-containing protein</fullName>
    </recommendedName>
</protein>
<reference evidence="3" key="1">
    <citation type="journal article" date="2014" name="Genome Announc.">
        <title>Complete Genome Sequence of Mycoplasma canadense Strain HAZ 360_1 from Bovine Mastitic Milk in Japan.</title>
        <authorList>
            <person name="Hata E."/>
        </authorList>
    </citation>
    <scope>NUCLEOTIDE SEQUENCE [LARGE SCALE GENOMIC DNA]</scope>
    <source>
        <strain evidence="3">HAZ360_1</strain>
    </source>
</reference>
<evidence type="ECO:0008006" key="4">
    <source>
        <dbReference type="Google" id="ProtNLM"/>
    </source>
</evidence>
<gene>
    <name evidence="2" type="ORF">MCAN360_0432</name>
</gene>
<proteinExistence type="predicted"/>
<keyword evidence="3" id="KW-1185">Reference proteome</keyword>
<dbReference type="KEGG" id="mcan:MCAN360_0432"/>
<dbReference type="Proteomes" id="UP000031641">
    <property type="component" value="Chromosome"/>
</dbReference>
<feature type="chain" id="PRO_5001720111" description="DUF31 domain-containing protein" evidence="1">
    <location>
        <begin position="27"/>
        <end position="1884"/>
    </location>
</feature>
<evidence type="ECO:0000313" key="2">
    <source>
        <dbReference type="EMBL" id="BAP39579.1"/>
    </source>
</evidence>